<dbReference type="InterPro" id="IPR005804">
    <property type="entry name" value="FA_desaturase_dom"/>
</dbReference>
<dbReference type="Pfam" id="PF00487">
    <property type="entry name" value="FA_desaturase"/>
    <property type="match status" value="1"/>
</dbReference>
<evidence type="ECO:0000313" key="3">
    <source>
        <dbReference type="EMBL" id="CQR31123.1"/>
    </source>
</evidence>
<keyword evidence="4" id="KW-1185">Reference proteome</keyword>
<accession>A0ABM9T434</accession>
<comment type="caution">
    <text evidence="3">The sequence shown here is derived from an EMBL/GenBank/DDBJ whole genome shotgun (WGS) entry which is preliminary data.</text>
</comment>
<reference evidence="3 4" key="1">
    <citation type="submission" date="2015-03" db="EMBL/GenBank/DDBJ databases">
        <authorList>
            <person name="Regsiter A."/>
            <person name="william w."/>
        </authorList>
    </citation>
    <scope>NUCLEOTIDE SEQUENCE [LARGE SCALE GENOMIC DNA]</scope>
    <source>
        <strain evidence="3 4">CB1</strain>
    </source>
</reference>
<proteinExistence type="predicted"/>
<keyword evidence="1" id="KW-0812">Transmembrane</keyword>
<dbReference type="Proteomes" id="UP000078599">
    <property type="component" value="Unassembled WGS sequence"/>
</dbReference>
<sequence length="351" mass="39895">MQKQSGARFNTLGAPMASSIFRYKGGALPNVVALTYTVLGYAGGLALITSSSWWINALGVLLLAHALIYSAYFLHEFAHGTVFKTNAANQRGGIAMSWINGSCYAPFTDLRRKHMRHHIDRADVITFDYRQFLLASPRWLRGTVVALEWAYLPAVEFLMRAYVMLLPFIEPERAAARKRILGVFTVRVLFFALLAWFSLKALLLYFLAYVLFITALRFADAYQHTYDAFAILSTGGIPDEKLRDHDYEQHNTYSNLVSVRFPWMNLLLLNFSYHNAHHEKPTAPWHQLPALHRQLYADEHSQVIPMASLLRGFHRDRVRRVLSDDYGVVTTGPDKAERFYGAVGVSFLTAV</sequence>
<gene>
    <name evidence="3" type="ORF">THICB1_160073</name>
</gene>
<protein>
    <submittedName>
        <fullName evidence="3">Fatty acid desaturase</fullName>
    </submittedName>
</protein>
<organism evidence="3 4">
    <name type="scientific">Thiomonas arsenitoxydans (strain DSM 22701 / CIP 110005 / 3As)</name>
    <dbReference type="NCBI Taxonomy" id="426114"/>
    <lineage>
        <taxon>Bacteria</taxon>
        <taxon>Pseudomonadati</taxon>
        <taxon>Pseudomonadota</taxon>
        <taxon>Betaproteobacteria</taxon>
        <taxon>Burkholderiales</taxon>
        <taxon>Thiomonas</taxon>
    </lineage>
</organism>
<keyword evidence="1" id="KW-1133">Transmembrane helix</keyword>
<name>A0ABM9T434_THIA3</name>
<evidence type="ECO:0000256" key="1">
    <source>
        <dbReference type="SAM" id="Phobius"/>
    </source>
</evidence>
<feature type="transmembrane region" description="Helical" evidence="1">
    <location>
        <begin position="27"/>
        <end position="48"/>
    </location>
</feature>
<keyword evidence="1" id="KW-0472">Membrane</keyword>
<feature type="transmembrane region" description="Helical" evidence="1">
    <location>
        <begin position="55"/>
        <end position="74"/>
    </location>
</feature>
<evidence type="ECO:0000313" key="4">
    <source>
        <dbReference type="Proteomes" id="UP000078599"/>
    </source>
</evidence>
<dbReference type="EMBL" id="CTRI01000008">
    <property type="protein sequence ID" value="CQR31123.1"/>
    <property type="molecule type" value="Genomic_DNA"/>
</dbReference>
<feature type="domain" description="Fatty acid desaturase" evidence="2">
    <location>
        <begin position="53"/>
        <end position="306"/>
    </location>
</feature>
<evidence type="ECO:0000259" key="2">
    <source>
        <dbReference type="Pfam" id="PF00487"/>
    </source>
</evidence>